<feature type="transmembrane region" description="Helical" evidence="1">
    <location>
        <begin position="128"/>
        <end position="147"/>
    </location>
</feature>
<feature type="transmembrane region" description="Helical" evidence="1">
    <location>
        <begin position="77"/>
        <end position="98"/>
    </location>
</feature>
<dbReference type="PANTHER" id="PTHR30487:SF0">
    <property type="entry name" value="PREPILIN LEADER PEPTIDASE_N-METHYLTRANSFERASE-RELATED"/>
    <property type="match status" value="1"/>
</dbReference>
<dbReference type="PANTHER" id="PTHR30487">
    <property type="entry name" value="TYPE 4 PREPILIN-LIKE PROTEINS LEADER PEPTIDE-PROCESSING ENZYME"/>
    <property type="match status" value="1"/>
</dbReference>
<evidence type="ECO:0000313" key="4">
    <source>
        <dbReference type="Proteomes" id="UP000237819"/>
    </source>
</evidence>
<dbReference type="AlphaFoldDB" id="A0A2S8GH15"/>
<dbReference type="EMBL" id="PUHZ01000024">
    <property type="protein sequence ID" value="PQO43304.1"/>
    <property type="molecule type" value="Genomic_DNA"/>
</dbReference>
<dbReference type="InterPro" id="IPR050882">
    <property type="entry name" value="Prepilin_peptidase/N-MTase"/>
</dbReference>
<keyword evidence="1" id="KW-0472">Membrane</keyword>
<reference evidence="3 4" key="1">
    <citation type="submission" date="2018-02" db="EMBL/GenBank/DDBJ databases">
        <title>Comparative genomes isolates from brazilian mangrove.</title>
        <authorList>
            <person name="Araujo J.E."/>
            <person name="Taketani R.G."/>
            <person name="Silva M.C.P."/>
            <person name="Loureco M.V."/>
            <person name="Andreote F.D."/>
        </authorList>
    </citation>
    <scope>NUCLEOTIDE SEQUENCE [LARGE SCALE GENOMIC DNA]</scope>
    <source>
        <strain evidence="3 4">Nap-Phe MGV</strain>
    </source>
</reference>
<feature type="transmembrane region" description="Helical" evidence="1">
    <location>
        <begin position="191"/>
        <end position="211"/>
    </location>
</feature>
<keyword evidence="1" id="KW-0812">Transmembrane</keyword>
<name>A0A2S8GH15_9BACT</name>
<dbReference type="OrthoDB" id="9789291at2"/>
<sequence>MMNVFGYGWFFAVGAVIGSYLNVVVWRLPRGKSVVDKPSSCPFCCTNIRALDNVPVLGWINLGGKCRACKLPISSRYPIVEATMGTIFVVLLIVELLAGGSNLPGGELTSGRGFAEVVFEMRWPIIRLYAYHAALFCWLLPWALIAWDRQRVPRSTLLVGALVGFGAPLIWPDLHPIAAFASQASPRMAELFATLVGTATGTLLGLAVRWLENRAEDDLSRGWAMPAMLGTIGMFLGWQAVVTIAAAVLPLYAAADFIAARRGKLVRRGLFELLLTGATLLYICCWGLLVGQVWLPGEAWSVVGLSVTAPLLLLSFVLLSFASRPQEVDWRRFQSQEAVSPPRCEPVEFIT</sequence>
<accession>A0A2S8GH15</accession>
<keyword evidence="1" id="KW-1133">Transmembrane helix</keyword>
<dbReference type="GO" id="GO:0004190">
    <property type="term" value="F:aspartic-type endopeptidase activity"/>
    <property type="evidence" value="ECO:0007669"/>
    <property type="project" value="TreeGrafter"/>
</dbReference>
<evidence type="ECO:0000313" key="3">
    <source>
        <dbReference type="EMBL" id="PQO43304.1"/>
    </source>
</evidence>
<feature type="transmembrane region" description="Helical" evidence="1">
    <location>
        <begin position="273"/>
        <end position="294"/>
    </location>
</feature>
<dbReference type="GO" id="GO:0005886">
    <property type="term" value="C:plasma membrane"/>
    <property type="evidence" value="ECO:0007669"/>
    <property type="project" value="TreeGrafter"/>
</dbReference>
<comment type="caution">
    <text evidence="3">The sequence shown here is derived from an EMBL/GenBank/DDBJ whole genome shotgun (WGS) entry which is preliminary data.</text>
</comment>
<evidence type="ECO:0000256" key="1">
    <source>
        <dbReference type="SAM" id="Phobius"/>
    </source>
</evidence>
<organism evidence="3 4">
    <name type="scientific">Blastopirellula marina</name>
    <dbReference type="NCBI Taxonomy" id="124"/>
    <lineage>
        <taxon>Bacteria</taxon>
        <taxon>Pseudomonadati</taxon>
        <taxon>Planctomycetota</taxon>
        <taxon>Planctomycetia</taxon>
        <taxon>Pirellulales</taxon>
        <taxon>Pirellulaceae</taxon>
        <taxon>Blastopirellula</taxon>
    </lineage>
</organism>
<feature type="transmembrane region" description="Helical" evidence="1">
    <location>
        <begin position="223"/>
        <end position="252"/>
    </location>
</feature>
<dbReference type="GO" id="GO:0006465">
    <property type="term" value="P:signal peptide processing"/>
    <property type="evidence" value="ECO:0007669"/>
    <property type="project" value="TreeGrafter"/>
</dbReference>
<feature type="transmembrane region" description="Helical" evidence="1">
    <location>
        <begin position="300"/>
        <end position="322"/>
    </location>
</feature>
<dbReference type="Pfam" id="PF06750">
    <property type="entry name" value="A24_N_bact"/>
    <property type="match status" value="1"/>
</dbReference>
<dbReference type="InterPro" id="IPR010627">
    <property type="entry name" value="Prepilin_pept_A24_N"/>
</dbReference>
<dbReference type="Proteomes" id="UP000237819">
    <property type="component" value="Unassembled WGS sequence"/>
</dbReference>
<feature type="transmembrane region" description="Helical" evidence="1">
    <location>
        <begin position="6"/>
        <end position="28"/>
    </location>
</feature>
<gene>
    <name evidence="3" type="ORF">C5Y93_25050</name>
</gene>
<feature type="domain" description="Prepilin peptidase A24 N-terminal" evidence="2">
    <location>
        <begin position="13"/>
        <end position="92"/>
    </location>
</feature>
<evidence type="ECO:0000259" key="2">
    <source>
        <dbReference type="Pfam" id="PF06750"/>
    </source>
</evidence>
<protein>
    <recommendedName>
        <fullName evidence="2">Prepilin peptidase A24 N-terminal domain-containing protein</fullName>
    </recommendedName>
</protein>
<proteinExistence type="predicted"/>